<dbReference type="InterPro" id="IPR001075">
    <property type="entry name" value="NIF_FeS_clus_asmbl_NifU_C"/>
</dbReference>
<sequence>MTAAVALHPEAVPGAPLEVRWIVPAGSLPFVGAPARVPEALATLLERGLLAEVVVEPAAVRTVLAAGREWRADGAVVRAGLETALADPDGWAPATGADAGDVLRAAVQEVLAGDVGAYIRSHGGALELVEVEDARVRVRFSGTCAHCPASDETLTDRFETAVRALAPALEAVDTDRVPAPRADGPRFLGIPVRRRR</sequence>
<evidence type="ECO:0000256" key="1">
    <source>
        <dbReference type="ARBA" id="ARBA00049958"/>
    </source>
</evidence>
<evidence type="ECO:0000313" key="3">
    <source>
        <dbReference type="EMBL" id="MFD1720600.1"/>
    </source>
</evidence>
<comment type="function">
    <text evidence="1">May be involved in the formation or repair of [Fe-S] clusters present in iron-sulfur proteins.</text>
</comment>
<dbReference type="Proteomes" id="UP001597347">
    <property type="component" value="Unassembled WGS sequence"/>
</dbReference>
<dbReference type="SUPFAM" id="SSF117916">
    <property type="entry name" value="Fe-S cluster assembly (FSCA) domain-like"/>
    <property type="match status" value="1"/>
</dbReference>
<dbReference type="Gene3D" id="3.30.300.130">
    <property type="entry name" value="Fe-S cluster assembly (FSCA)"/>
    <property type="match status" value="1"/>
</dbReference>
<gene>
    <name evidence="3" type="ORF">ACFSBI_03490</name>
</gene>
<feature type="domain" description="NIF system FeS cluster assembly NifU C-terminal" evidence="2">
    <location>
        <begin position="107"/>
        <end position="172"/>
    </location>
</feature>
<accession>A0ABW4LAN6</accession>
<dbReference type="EMBL" id="JBHUEA010000003">
    <property type="protein sequence ID" value="MFD1720600.1"/>
    <property type="molecule type" value="Genomic_DNA"/>
</dbReference>
<dbReference type="InterPro" id="IPR034904">
    <property type="entry name" value="FSCA_dom_sf"/>
</dbReference>
<reference evidence="4" key="1">
    <citation type="journal article" date="2019" name="Int. J. Syst. Evol. Microbiol.">
        <title>The Global Catalogue of Microorganisms (GCM) 10K type strain sequencing project: providing services to taxonomists for standard genome sequencing and annotation.</title>
        <authorList>
            <consortium name="The Broad Institute Genomics Platform"/>
            <consortium name="The Broad Institute Genome Sequencing Center for Infectious Disease"/>
            <person name="Wu L."/>
            <person name="Ma J."/>
        </authorList>
    </citation>
    <scope>NUCLEOTIDE SEQUENCE [LARGE SCALE GENOMIC DNA]</scope>
    <source>
        <strain evidence="4">CGMCC 1.12471</strain>
    </source>
</reference>
<evidence type="ECO:0000259" key="2">
    <source>
        <dbReference type="Pfam" id="PF01106"/>
    </source>
</evidence>
<dbReference type="Pfam" id="PF01106">
    <property type="entry name" value="NifU"/>
    <property type="match status" value="1"/>
</dbReference>
<comment type="caution">
    <text evidence="3">The sequence shown here is derived from an EMBL/GenBank/DDBJ whole genome shotgun (WGS) entry which is preliminary data.</text>
</comment>
<protein>
    <submittedName>
        <fullName evidence="3">NifU family protein</fullName>
    </submittedName>
</protein>
<keyword evidence="4" id="KW-1185">Reference proteome</keyword>
<dbReference type="RefSeq" id="WP_377932069.1">
    <property type="nucleotide sequence ID" value="NZ_JBHUEA010000003.1"/>
</dbReference>
<organism evidence="3 4">
    <name type="scientific">Amnibacterium endophyticum</name>
    <dbReference type="NCBI Taxonomy" id="2109337"/>
    <lineage>
        <taxon>Bacteria</taxon>
        <taxon>Bacillati</taxon>
        <taxon>Actinomycetota</taxon>
        <taxon>Actinomycetes</taxon>
        <taxon>Micrococcales</taxon>
        <taxon>Microbacteriaceae</taxon>
        <taxon>Amnibacterium</taxon>
    </lineage>
</organism>
<name>A0ABW4LAN6_9MICO</name>
<evidence type="ECO:0000313" key="4">
    <source>
        <dbReference type="Proteomes" id="UP001597347"/>
    </source>
</evidence>
<proteinExistence type="predicted"/>